<dbReference type="RefSeq" id="XP_005827752.1">
    <property type="nucleotide sequence ID" value="XM_005827695.1"/>
</dbReference>
<dbReference type="GO" id="GO:0051082">
    <property type="term" value="F:unfolded protein binding"/>
    <property type="evidence" value="ECO:0007669"/>
    <property type="project" value="InterPro"/>
</dbReference>
<dbReference type="InterPro" id="IPR001623">
    <property type="entry name" value="DnaJ_domain"/>
</dbReference>
<proteinExistence type="predicted"/>
<organism evidence="3">
    <name type="scientific">Guillardia theta (strain CCMP2712)</name>
    <name type="common">Cryptophyte</name>
    <dbReference type="NCBI Taxonomy" id="905079"/>
    <lineage>
        <taxon>Eukaryota</taxon>
        <taxon>Cryptophyceae</taxon>
        <taxon>Pyrenomonadales</taxon>
        <taxon>Geminigeraceae</taxon>
        <taxon>Guillardia</taxon>
    </lineage>
</organism>
<dbReference type="SUPFAM" id="SSF46565">
    <property type="entry name" value="Chaperone J-domain"/>
    <property type="match status" value="1"/>
</dbReference>
<dbReference type="Gene3D" id="2.60.260.20">
    <property type="entry name" value="Urease metallochaperone UreE, N-terminal domain"/>
    <property type="match status" value="2"/>
</dbReference>
<gene>
    <name evidence="3" type="ORF">GUITHDRAFT_153996</name>
</gene>
<feature type="domain" description="J" evidence="2">
    <location>
        <begin position="6"/>
        <end position="68"/>
    </location>
</feature>
<dbReference type="PRINTS" id="PR00625">
    <property type="entry name" value="JDOMAIN"/>
</dbReference>
<dbReference type="CDD" id="cd10747">
    <property type="entry name" value="DnaJ_C"/>
    <property type="match status" value="1"/>
</dbReference>
<evidence type="ECO:0000313" key="4">
    <source>
        <dbReference type="EnsemblProtists" id="EKX40772"/>
    </source>
</evidence>
<dbReference type="GO" id="GO:0051087">
    <property type="term" value="F:protein-folding chaperone binding"/>
    <property type="evidence" value="ECO:0007669"/>
    <property type="project" value="TreeGrafter"/>
</dbReference>
<dbReference type="AlphaFoldDB" id="L1IXG9"/>
<evidence type="ECO:0000256" key="1">
    <source>
        <dbReference type="ARBA" id="ARBA00023186"/>
    </source>
</evidence>
<dbReference type="Proteomes" id="UP000011087">
    <property type="component" value="Unassembled WGS sequence"/>
</dbReference>
<dbReference type="EnsemblProtists" id="EKX40772">
    <property type="protein sequence ID" value="EKX40772"/>
    <property type="gene ID" value="GUITHDRAFT_153996"/>
</dbReference>
<reference evidence="3 5" key="1">
    <citation type="journal article" date="2012" name="Nature">
        <title>Algal genomes reveal evolutionary mosaicism and the fate of nucleomorphs.</title>
        <authorList>
            <consortium name="DOE Joint Genome Institute"/>
            <person name="Curtis B.A."/>
            <person name="Tanifuji G."/>
            <person name="Burki F."/>
            <person name="Gruber A."/>
            <person name="Irimia M."/>
            <person name="Maruyama S."/>
            <person name="Arias M.C."/>
            <person name="Ball S.G."/>
            <person name="Gile G.H."/>
            <person name="Hirakawa Y."/>
            <person name="Hopkins J.F."/>
            <person name="Kuo A."/>
            <person name="Rensing S.A."/>
            <person name="Schmutz J."/>
            <person name="Symeonidi A."/>
            <person name="Elias M."/>
            <person name="Eveleigh R.J."/>
            <person name="Herman E.K."/>
            <person name="Klute M.J."/>
            <person name="Nakayama T."/>
            <person name="Obornik M."/>
            <person name="Reyes-Prieto A."/>
            <person name="Armbrust E.V."/>
            <person name="Aves S.J."/>
            <person name="Beiko R.G."/>
            <person name="Coutinho P."/>
            <person name="Dacks J.B."/>
            <person name="Durnford D.G."/>
            <person name="Fast N.M."/>
            <person name="Green B.R."/>
            <person name="Grisdale C.J."/>
            <person name="Hempel F."/>
            <person name="Henrissat B."/>
            <person name="Hoppner M.P."/>
            <person name="Ishida K."/>
            <person name="Kim E."/>
            <person name="Koreny L."/>
            <person name="Kroth P.G."/>
            <person name="Liu Y."/>
            <person name="Malik S.B."/>
            <person name="Maier U.G."/>
            <person name="McRose D."/>
            <person name="Mock T."/>
            <person name="Neilson J.A."/>
            <person name="Onodera N.T."/>
            <person name="Poole A.M."/>
            <person name="Pritham E.J."/>
            <person name="Richards T.A."/>
            <person name="Rocap G."/>
            <person name="Roy S.W."/>
            <person name="Sarai C."/>
            <person name="Schaack S."/>
            <person name="Shirato S."/>
            <person name="Slamovits C.H."/>
            <person name="Spencer D.F."/>
            <person name="Suzuki S."/>
            <person name="Worden A.Z."/>
            <person name="Zauner S."/>
            <person name="Barry K."/>
            <person name="Bell C."/>
            <person name="Bharti A.K."/>
            <person name="Crow J.A."/>
            <person name="Grimwood J."/>
            <person name="Kramer R."/>
            <person name="Lindquist E."/>
            <person name="Lucas S."/>
            <person name="Salamov A."/>
            <person name="McFadden G.I."/>
            <person name="Lane C.E."/>
            <person name="Keeling P.J."/>
            <person name="Gray M.W."/>
            <person name="Grigoriev I.V."/>
            <person name="Archibald J.M."/>
        </authorList>
    </citation>
    <scope>NUCLEOTIDE SEQUENCE</scope>
    <source>
        <strain evidence="3 5">CCMP2712</strain>
    </source>
</reference>
<dbReference type="STRING" id="905079.L1IXG9"/>
<keyword evidence="5" id="KW-1185">Reference proteome</keyword>
<dbReference type="HOGENOM" id="CLU_017633_0_0_1"/>
<reference evidence="4" key="3">
    <citation type="submission" date="2016-03" db="UniProtKB">
        <authorList>
            <consortium name="EnsemblProtists"/>
        </authorList>
    </citation>
    <scope>IDENTIFICATION</scope>
</reference>
<name>L1IXG9_GUITC</name>
<dbReference type="InterPro" id="IPR002939">
    <property type="entry name" value="DnaJ_C"/>
</dbReference>
<dbReference type="KEGG" id="gtt:GUITHDRAFT_153996"/>
<reference evidence="5" key="2">
    <citation type="submission" date="2012-11" db="EMBL/GenBank/DDBJ databases">
        <authorList>
            <person name="Kuo A."/>
            <person name="Curtis B.A."/>
            <person name="Tanifuji G."/>
            <person name="Burki F."/>
            <person name="Gruber A."/>
            <person name="Irimia M."/>
            <person name="Maruyama S."/>
            <person name="Arias M.C."/>
            <person name="Ball S.G."/>
            <person name="Gile G.H."/>
            <person name="Hirakawa Y."/>
            <person name="Hopkins J.F."/>
            <person name="Rensing S.A."/>
            <person name="Schmutz J."/>
            <person name="Symeonidi A."/>
            <person name="Elias M."/>
            <person name="Eveleigh R.J."/>
            <person name="Herman E.K."/>
            <person name="Klute M.J."/>
            <person name="Nakayama T."/>
            <person name="Obornik M."/>
            <person name="Reyes-Prieto A."/>
            <person name="Armbrust E.V."/>
            <person name="Aves S.J."/>
            <person name="Beiko R.G."/>
            <person name="Coutinho P."/>
            <person name="Dacks J.B."/>
            <person name="Durnford D.G."/>
            <person name="Fast N.M."/>
            <person name="Green B.R."/>
            <person name="Grisdale C."/>
            <person name="Hempe F."/>
            <person name="Henrissat B."/>
            <person name="Hoppner M.P."/>
            <person name="Ishida K.-I."/>
            <person name="Kim E."/>
            <person name="Koreny L."/>
            <person name="Kroth P.G."/>
            <person name="Liu Y."/>
            <person name="Malik S.-B."/>
            <person name="Maier U.G."/>
            <person name="McRose D."/>
            <person name="Mock T."/>
            <person name="Neilson J.A."/>
            <person name="Onodera N.T."/>
            <person name="Poole A.M."/>
            <person name="Pritham E.J."/>
            <person name="Richards T.A."/>
            <person name="Rocap G."/>
            <person name="Roy S.W."/>
            <person name="Sarai C."/>
            <person name="Schaack S."/>
            <person name="Shirato S."/>
            <person name="Slamovits C.H."/>
            <person name="Spencer D.F."/>
            <person name="Suzuki S."/>
            <person name="Worden A.Z."/>
            <person name="Zauner S."/>
            <person name="Barry K."/>
            <person name="Bell C."/>
            <person name="Bharti A.K."/>
            <person name="Crow J.A."/>
            <person name="Grimwood J."/>
            <person name="Kramer R."/>
            <person name="Lindquist E."/>
            <person name="Lucas S."/>
            <person name="Salamov A."/>
            <person name="McFadden G.I."/>
            <person name="Lane C.E."/>
            <person name="Keeling P.J."/>
            <person name="Gray M.W."/>
            <person name="Grigoriev I.V."/>
            <person name="Archibald J.M."/>
        </authorList>
    </citation>
    <scope>NUCLEOTIDE SEQUENCE</scope>
    <source>
        <strain evidence="5">CCMP2712</strain>
    </source>
</reference>
<dbReference type="PaxDb" id="55529-EKX40772"/>
<dbReference type="eggNOG" id="KOG0714">
    <property type="taxonomic scope" value="Eukaryota"/>
</dbReference>
<dbReference type="PROSITE" id="PS50076">
    <property type="entry name" value="DNAJ_2"/>
    <property type="match status" value="1"/>
</dbReference>
<evidence type="ECO:0000313" key="5">
    <source>
        <dbReference type="Proteomes" id="UP000011087"/>
    </source>
</evidence>
<dbReference type="SMART" id="SM00271">
    <property type="entry name" value="DnaJ"/>
    <property type="match status" value="1"/>
</dbReference>
<dbReference type="OMA" id="ETKQWAY"/>
<sequence>MLERLDVYAALELSRGCSEEDVRRTYRKLALKTHPDKEKGTESEFLAIGFAYRVLSDRKLRALYDRRDMDFSASKADLIESFDINEALRIFDQFFGTSNPFAAVSEGVESLFDSEADKRKPKPSPNKEIDLSCTLEEIYNSASKSIDVPKQRINSEGQVENYTRTYRIQAEPSWISGTKLKYDKEPDDLTGDVIFTVQIEPHPVFEIERFSLKMKQEVSLCDSLTGFVIPINMPDGRKLNVSVEEVIDPSYSKIIKGEGLLDKERNTRGDLIITFHINFPKKLLPIQRNLLHLALRLPQDLTNANNIQTRLLETAMRLPPNLAETERQKVEAVNNLLVKRDDQPPPE</sequence>
<dbReference type="CDD" id="cd06257">
    <property type="entry name" value="DnaJ"/>
    <property type="match status" value="1"/>
</dbReference>
<dbReference type="GO" id="GO:0005829">
    <property type="term" value="C:cytosol"/>
    <property type="evidence" value="ECO:0007669"/>
    <property type="project" value="TreeGrafter"/>
</dbReference>
<dbReference type="FunFam" id="2.60.260.20:FF:000013">
    <property type="entry name" value="DnaJ subfamily B member 11"/>
    <property type="match status" value="1"/>
</dbReference>
<dbReference type="InterPro" id="IPR036869">
    <property type="entry name" value="J_dom_sf"/>
</dbReference>
<evidence type="ECO:0000313" key="3">
    <source>
        <dbReference type="EMBL" id="EKX40772.1"/>
    </source>
</evidence>
<evidence type="ECO:0000259" key="2">
    <source>
        <dbReference type="PROSITE" id="PS50076"/>
    </source>
</evidence>
<dbReference type="PANTHER" id="PTHR24078:SF553">
    <property type="entry name" value="DNAJ HOMOLOG SUBFAMILY B MEMBER 5"/>
    <property type="match status" value="1"/>
</dbReference>
<keyword evidence="1" id="KW-0143">Chaperone</keyword>
<dbReference type="PANTHER" id="PTHR24078">
    <property type="entry name" value="DNAJ HOMOLOG SUBFAMILY C MEMBER"/>
    <property type="match status" value="1"/>
</dbReference>
<dbReference type="InterPro" id="IPR051339">
    <property type="entry name" value="DnaJ_subfamily_B"/>
</dbReference>
<dbReference type="Pfam" id="PF01556">
    <property type="entry name" value="DnaJ_C"/>
    <property type="match status" value="1"/>
</dbReference>
<accession>L1IXG9</accession>
<dbReference type="InterPro" id="IPR008971">
    <property type="entry name" value="HSP40/DnaJ_pept-bd"/>
</dbReference>
<dbReference type="OrthoDB" id="10250354at2759"/>
<dbReference type="Gene3D" id="1.10.287.110">
    <property type="entry name" value="DnaJ domain"/>
    <property type="match status" value="1"/>
</dbReference>
<dbReference type="SUPFAM" id="SSF49493">
    <property type="entry name" value="HSP40/DnaJ peptide-binding domain"/>
    <property type="match status" value="2"/>
</dbReference>
<dbReference type="GeneID" id="17297514"/>
<dbReference type="Pfam" id="PF00226">
    <property type="entry name" value="DnaJ"/>
    <property type="match status" value="1"/>
</dbReference>
<dbReference type="EMBL" id="JH993028">
    <property type="protein sequence ID" value="EKX40772.1"/>
    <property type="molecule type" value="Genomic_DNA"/>
</dbReference>
<protein>
    <recommendedName>
        <fullName evidence="2">J domain-containing protein</fullName>
    </recommendedName>
</protein>
<dbReference type="GO" id="GO:0006457">
    <property type="term" value="P:protein folding"/>
    <property type="evidence" value="ECO:0007669"/>
    <property type="project" value="InterPro"/>
</dbReference>